<organism evidence="4 5">
    <name type="scientific">Prosthecobacter vanneervenii</name>
    <dbReference type="NCBI Taxonomy" id="48466"/>
    <lineage>
        <taxon>Bacteria</taxon>
        <taxon>Pseudomonadati</taxon>
        <taxon>Verrucomicrobiota</taxon>
        <taxon>Verrucomicrobiia</taxon>
        <taxon>Verrucomicrobiales</taxon>
        <taxon>Verrucomicrobiaceae</taxon>
        <taxon>Prosthecobacter</taxon>
    </lineage>
</organism>
<dbReference type="InterPro" id="IPR025105">
    <property type="entry name" value="DUF4010"/>
</dbReference>
<feature type="domain" description="MgtC/SapB/SrpB/YhiD N-terminal" evidence="2">
    <location>
        <begin position="15"/>
        <end position="135"/>
    </location>
</feature>
<keyword evidence="1" id="KW-0472">Membrane</keyword>
<dbReference type="Pfam" id="PF02308">
    <property type="entry name" value="MgtC"/>
    <property type="match status" value="1"/>
</dbReference>
<feature type="transmembrane region" description="Helical" evidence="1">
    <location>
        <begin position="306"/>
        <end position="326"/>
    </location>
</feature>
<feature type="transmembrane region" description="Helical" evidence="1">
    <location>
        <begin position="372"/>
        <end position="392"/>
    </location>
</feature>
<protein>
    <submittedName>
        <fullName evidence="4">Uncharacterized membrane protein (DUF4010 family)</fullName>
    </submittedName>
</protein>
<feature type="transmembrane region" description="Helical" evidence="1">
    <location>
        <begin position="236"/>
        <end position="255"/>
    </location>
</feature>
<feature type="transmembrane region" description="Helical" evidence="1">
    <location>
        <begin position="12"/>
        <end position="32"/>
    </location>
</feature>
<reference evidence="4 5" key="1">
    <citation type="submission" date="2020-08" db="EMBL/GenBank/DDBJ databases">
        <title>Genomic Encyclopedia of Type Strains, Phase IV (KMG-IV): sequencing the most valuable type-strain genomes for metagenomic binning, comparative biology and taxonomic classification.</title>
        <authorList>
            <person name="Goeker M."/>
        </authorList>
    </citation>
    <scope>NUCLEOTIDE SEQUENCE [LARGE SCALE GENOMIC DNA]</scope>
    <source>
        <strain evidence="4 5">DSM 12252</strain>
    </source>
</reference>
<evidence type="ECO:0000313" key="4">
    <source>
        <dbReference type="EMBL" id="MBB5035192.1"/>
    </source>
</evidence>
<dbReference type="PANTHER" id="PTHR39084:SF1">
    <property type="entry name" value="DUF4010 DOMAIN-CONTAINING PROTEIN"/>
    <property type="match status" value="1"/>
</dbReference>
<evidence type="ECO:0000256" key="1">
    <source>
        <dbReference type="SAM" id="Phobius"/>
    </source>
</evidence>
<feature type="transmembrane region" description="Helical" evidence="1">
    <location>
        <begin position="97"/>
        <end position="127"/>
    </location>
</feature>
<gene>
    <name evidence="4" type="ORF">HNQ65_004801</name>
</gene>
<feature type="transmembrane region" description="Helical" evidence="1">
    <location>
        <begin position="399"/>
        <end position="417"/>
    </location>
</feature>
<keyword evidence="5" id="KW-1185">Reference proteome</keyword>
<name>A0A7W8DMF7_9BACT</name>
<feature type="transmembrane region" description="Helical" evidence="1">
    <location>
        <begin position="267"/>
        <end position="286"/>
    </location>
</feature>
<comment type="caution">
    <text evidence="4">The sequence shown here is derived from an EMBL/GenBank/DDBJ whole genome shotgun (WGS) entry which is preliminary data.</text>
</comment>
<accession>A0A7W8DMF7</accession>
<feature type="transmembrane region" description="Helical" evidence="1">
    <location>
        <begin position="333"/>
        <end position="352"/>
    </location>
</feature>
<evidence type="ECO:0000313" key="5">
    <source>
        <dbReference type="Proteomes" id="UP000590740"/>
    </source>
</evidence>
<feature type="domain" description="DUF4010" evidence="3">
    <location>
        <begin position="183"/>
        <end position="391"/>
    </location>
</feature>
<dbReference type="InterPro" id="IPR049177">
    <property type="entry name" value="MgtC_SapB_SrpB_YhiD_N"/>
</dbReference>
<dbReference type="RefSeq" id="WP_184343734.1">
    <property type="nucleotide sequence ID" value="NZ_JACHIG010000014.1"/>
</dbReference>
<dbReference type="PANTHER" id="PTHR39084">
    <property type="entry name" value="MEMBRANE PROTEIN-RELATED"/>
    <property type="match status" value="1"/>
</dbReference>
<evidence type="ECO:0000259" key="3">
    <source>
        <dbReference type="Pfam" id="PF13194"/>
    </source>
</evidence>
<evidence type="ECO:0000259" key="2">
    <source>
        <dbReference type="Pfam" id="PF02308"/>
    </source>
</evidence>
<feature type="transmembrane region" description="Helical" evidence="1">
    <location>
        <begin position="176"/>
        <end position="193"/>
    </location>
</feature>
<feature type="transmembrane region" description="Helical" evidence="1">
    <location>
        <begin position="44"/>
        <end position="77"/>
    </location>
</feature>
<feature type="transmembrane region" description="Helical" evidence="1">
    <location>
        <begin position="147"/>
        <end position="164"/>
    </location>
</feature>
<sequence>MPATLPETSELLLSLGTATGLGLLVGLQREWVQNRVAGIRTFALLTLFGALTGLLGNVYGGWVIGAGFIAFASLVALSKWLSLSAREERTGLTTEMAMLVMFASGMIIMLGERLVAIIIAGSVMALLQSKKALHATVRNFGEDDLRAIVHLVLVALVILPALPNREMGYLGVLNPFAIWLIVVLIVGISLAAYMAEKSLGGTKGAVVAGILGGLVSSTATTASSARRSQSASTGSLSLASMALIASSVAFVRLIAEVSIVASDHLRQMLPPLTAMMVWVILIAIVAHHRAEKADVQPSGEHPPSELKHAVMLGLLYALVLVVVAYTRQHSSSSGLYFTAFLSGLPDMSAITLSTSKLVSTGNLETSLAWRMILTGGIANLFFKMFFVITLGARAYVKPALLGLLLSAAGGAAIILFWPS</sequence>
<dbReference type="Proteomes" id="UP000590740">
    <property type="component" value="Unassembled WGS sequence"/>
</dbReference>
<keyword evidence="1" id="KW-1133">Transmembrane helix</keyword>
<keyword evidence="1" id="KW-0812">Transmembrane</keyword>
<dbReference type="EMBL" id="JACHIG010000014">
    <property type="protein sequence ID" value="MBB5035192.1"/>
    <property type="molecule type" value="Genomic_DNA"/>
</dbReference>
<dbReference type="Pfam" id="PF13194">
    <property type="entry name" value="DUF4010"/>
    <property type="match status" value="1"/>
</dbReference>
<proteinExistence type="predicted"/>
<dbReference type="AlphaFoldDB" id="A0A7W8DMF7"/>